<organism evidence="2 3">
    <name type="scientific">Shouchella clausii</name>
    <name type="common">Alkalihalobacillus clausii</name>
    <dbReference type="NCBI Taxonomy" id="79880"/>
    <lineage>
        <taxon>Bacteria</taxon>
        <taxon>Bacillati</taxon>
        <taxon>Bacillota</taxon>
        <taxon>Bacilli</taxon>
        <taxon>Bacillales</taxon>
        <taxon>Bacillaceae</taxon>
        <taxon>Shouchella</taxon>
    </lineage>
</organism>
<dbReference type="RefSeq" id="WP_011245861.1">
    <property type="nucleotide sequence ID" value="NZ_BOQQ01000009.1"/>
</dbReference>
<evidence type="ECO:0000259" key="1">
    <source>
        <dbReference type="Pfam" id="PF03551"/>
    </source>
</evidence>
<dbReference type="InterPro" id="IPR052509">
    <property type="entry name" value="Metal_resp_DNA-bind_regulator"/>
</dbReference>
<dbReference type="OMA" id="RKFYTIT"/>
<sequence>MDKEQLKGNLDLIILAHVSKTDDYGGAIVKKIYDESNQQYKMSEGTLYSLLKRLEKKGLLSSYWGDETNGGRRRYYSITDAGKVTFKEKLESWRSINKMIENSIRGG</sequence>
<dbReference type="Pfam" id="PF03551">
    <property type="entry name" value="PadR"/>
    <property type="match status" value="1"/>
</dbReference>
<gene>
    <name evidence="2" type="ORF">CHH72_16095</name>
</gene>
<dbReference type="AlphaFoldDB" id="A0A268NWH4"/>
<feature type="domain" description="Transcription regulator PadR N-terminal" evidence="1">
    <location>
        <begin position="14"/>
        <end position="87"/>
    </location>
</feature>
<dbReference type="InterPro" id="IPR005149">
    <property type="entry name" value="Tscrpt_reg_PadR_N"/>
</dbReference>
<dbReference type="InterPro" id="IPR036388">
    <property type="entry name" value="WH-like_DNA-bd_sf"/>
</dbReference>
<dbReference type="EMBL" id="NPCC01000027">
    <property type="protein sequence ID" value="PAE87836.1"/>
    <property type="molecule type" value="Genomic_DNA"/>
</dbReference>
<name>A0A268NWH4_SHOCL</name>
<dbReference type="PANTHER" id="PTHR33169">
    <property type="entry name" value="PADR-FAMILY TRANSCRIPTIONAL REGULATOR"/>
    <property type="match status" value="1"/>
</dbReference>
<evidence type="ECO:0000313" key="3">
    <source>
        <dbReference type="Proteomes" id="UP000216207"/>
    </source>
</evidence>
<dbReference type="SUPFAM" id="SSF46785">
    <property type="entry name" value="Winged helix' DNA-binding domain"/>
    <property type="match status" value="1"/>
</dbReference>
<proteinExistence type="predicted"/>
<protein>
    <submittedName>
        <fullName evidence="2">PadR family transcriptional regulator</fullName>
    </submittedName>
</protein>
<dbReference type="Proteomes" id="UP000216207">
    <property type="component" value="Unassembled WGS sequence"/>
</dbReference>
<accession>A0A268NWH4</accession>
<dbReference type="InterPro" id="IPR036390">
    <property type="entry name" value="WH_DNA-bd_sf"/>
</dbReference>
<evidence type="ECO:0000313" key="2">
    <source>
        <dbReference type="EMBL" id="PAE87836.1"/>
    </source>
</evidence>
<dbReference type="Gene3D" id="1.10.10.10">
    <property type="entry name" value="Winged helix-like DNA-binding domain superfamily/Winged helix DNA-binding domain"/>
    <property type="match status" value="1"/>
</dbReference>
<dbReference type="PANTHER" id="PTHR33169:SF25">
    <property type="entry name" value="DNA-BINDING PROTEIN YIZB-RELATED"/>
    <property type="match status" value="1"/>
</dbReference>
<reference evidence="2 3" key="1">
    <citation type="submission" date="2017-07" db="EMBL/GenBank/DDBJ databases">
        <title>Isolation and whole genome analysis of endospore-forming bacteria from heroin.</title>
        <authorList>
            <person name="Kalinowski J."/>
            <person name="Ahrens B."/>
            <person name="Al-Dilaimi A."/>
            <person name="Winkler A."/>
            <person name="Wibberg D."/>
            <person name="Schleenbecker U."/>
            <person name="Ruckert C."/>
            <person name="Wolfel R."/>
            <person name="Grass G."/>
        </authorList>
    </citation>
    <scope>NUCLEOTIDE SEQUENCE [LARGE SCALE GENOMIC DNA]</scope>
    <source>
        <strain evidence="2 3">7539</strain>
    </source>
</reference>
<comment type="caution">
    <text evidence="2">The sequence shown here is derived from an EMBL/GenBank/DDBJ whole genome shotgun (WGS) entry which is preliminary data.</text>
</comment>